<dbReference type="PROSITE" id="PS51029">
    <property type="entry name" value="MADF"/>
    <property type="match status" value="1"/>
</dbReference>
<evidence type="ECO:0000256" key="1">
    <source>
        <dbReference type="SAM" id="MobiDB-lite"/>
    </source>
</evidence>
<dbReference type="PANTHER" id="PTHR21505:SF15">
    <property type="entry name" value="RE18252P"/>
    <property type="match status" value="1"/>
</dbReference>
<dbReference type="Pfam" id="PF10545">
    <property type="entry name" value="MADF_DNA_bdg"/>
    <property type="match status" value="1"/>
</dbReference>
<gene>
    <name evidence="3" type="ORF">NQ315_005377</name>
</gene>
<proteinExistence type="predicted"/>
<dbReference type="EMBL" id="JANEYG010000014">
    <property type="protein sequence ID" value="KAJ8920508.1"/>
    <property type="molecule type" value="Genomic_DNA"/>
</dbReference>
<feature type="region of interest" description="Disordered" evidence="1">
    <location>
        <begin position="228"/>
        <end position="265"/>
    </location>
</feature>
<feature type="compositionally biased region" description="Polar residues" evidence="1">
    <location>
        <begin position="233"/>
        <end position="265"/>
    </location>
</feature>
<organism evidence="3 4">
    <name type="scientific">Exocentrus adspersus</name>
    <dbReference type="NCBI Taxonomy" id="1586481"/>
    <lineage>
        <taxon>Eukaryota</taxon>
        <taxon>Metazoa</taxon>
        <taxon>Ecdysozoa</taxon>
        <taxon>Arthropoda</taxon>
        <taxon>Hexapoda</taxon>
        <taxon>Insecta</taxon>
        <taxon>Pterygota</taxon>
        <taxon>Neoptera</taxon>
        <taxon>Endopterygota</taxon>
        <taxon>Coleoptera</taxon>
        <taxon>Polyphaga</taxon>
        <taxon>Cucujiformia</taxon>
        <taxon>Chrysomeloidea</taxon>
        <taxon>Cerambycidae</taxon>
        <taxon>Lamiinae</taxon>
        <taxon>Acanthocinini</taxon>
        <taxon>Exocentrus</taxon>
    </lineage>
</organism>
<dbReference type="PANTHER" id="PTHR21505">
    <property type="entry name" value="MADF DOMAIN-CONTAINING PROTEIN-RELATED"/>
    <property type="match status" value="1"/>
</dbReference>
<comment type="caution">
    <text evidence="3">The sequence shown here is derived from an EMBL/GenBank/DDBJ whole genome shotgun (WGS) entry which is preliminary data.</text>
</comment>
<dbReference type="InterPro" id="IPR006578">
    <property type="entry name" value="MADF-dom"/>
</dbReference>
<dbReference type="AlphaFoldDB" id="A0AAV8W218"/>
<evidence type="ECO:0000313" key="3">
    <source>
        <dbReference type="EMBL" id="KAJ8920508.1"/>
    </source>
</evidence>
<evidence type="ECO:0000259" key="2">
    <source>
        <dbReference type="PROSITE" id="PS51029"/>
    </source>
</evidence>
<keyword evidence="4" id="KW-1185">Reference proteome</keyword>
<reference evidence="3 4" key="1">
    <citation type="journal article" date="2023" name="Insect Mol. Biol.">
        <title>Genome sequencing provides insights into the evolution of gene families encoding plant cell wall-degrading enzymes in longhorned beetles.</title>
        <authorList>
            <person name="Shin N.R."/>
            <person name="Okamura Y."/>
            <person name="Kirsch R."/>
            <person name="Pauchet Y."/>
        </authorList>
    </citation>
    <scope>NUCLEOTIDE SEQUENCE [LARGE SCALE GENOMIC DNA]</scope>
    <source>
        <strain evidence="3">EAD_L_NR</strain>
    </source>
</reference>
<accession>A0AAV8W218</accession>
<dbReference type="Proteomes" id="UP001159042">
    <property type="component" value="Unassembled WGS sequence"/>
</dbReference>
<name>A0AAV8W218_9CUCU</name>
<dbReference type="SMART" id="SM00595">
    <property type="entry name" value="MADF"/>
    <property type="match status" value="1"/>
</dbReference>
<protein>
    <recommendedName>
        <fullName evidence="2">MADF domain-containing protein</fullName>
    </recommendedName>
</protein>
<evidence type="ECO:0000313" key="4">
    <source>
        <dbReference type="Proteomes" id="UP001159042"/>
    </source>
</evidence>
<feature type="domain" description="MADF" evidence="2">
    <location>
        <begin position="25"/>
        <end position="117"/>
    </location>
</feature>
<sequence>MEDIDSTFWVRPFQNMEWSVEASLALIDEYKRHRVLWDVKDQSYSSKSLKQEAWEAIAFNMQLDAQEVKQKMNSLLGSFRREKSKIRKNRENSNGQGSYSSKWFAFERMNFLLREGDTDTLGAKFEEEEDSIFEELRYGPQEPFETGQSEKKAYNISLPLLKRQMKLVKPMSDPPIDDFSIFTPQDENSAFGQYISCKLRKFNPKTRAFVEHAINQVLFEADMGKYDNMPSPFASSAQDWETATSNPNLAGNSIPESPPVNDNSS</sequence>